<dbReference type="Gene3D" id="3.10.20.250">
    <property type="entry name" value="YML108W-like"/>
    <property type="match status" value="1"/>
</dbReference>
<gene>
    <name evidence="2" type="ORF">FOA43_002665</name>
</gene>
<reference evidence="2" key="1">
    <citation type="submission" date="2020-10" db="EMBL/GenBank/DDBJ databases">
        <authorList>
            <person name="Roach M.J.R."/>
        </authorList>
    </citation>
    <scope>NUCLEOTIDE SEQUENCE</scope>
    <source>
        <strain evidence="2">CBS 1945</strain>
    </source>
</reference>
<dbReference type="GeneID" id="62196066"/>
<organism evidence="2 3">
    <name type="scientific">Eeniella nana</name>
    <name type="common">Yeast</name>
    <name type="synonym">Brettanomyces nanus</name>
    <dbReference type="NCBI Taxonomy" id="13502"/>
    <lineage>
        <taxon>Eukaryota</taxon>
        <taxon>Fungi</taxon>
        <taxon>Dikarya</taxon>
        <taxon>Ascomycota</taxon>
        <taxon>Saccharomycotina</taxon>
        <taxon>Pichiomycetes</taxon>
        <taxon>Pichiales</taxon>
        <taxon>Pichiaceae</taxon>
        <taxon>Brettanomyces</taxon>
    </lineage>
</organism>
<name>A0A875S329_EENNA</name>
<keyword evidence="3" id="KW-1185">Reference proteome</keyword>
<evidence type="ECO:0000313" key="2">
    <source>
        <dbReference type="EMBL" id="QPG75313.1"/>
    </source>
</evidence>
<dbReference type="Pfam" id="PF08987">
    <property type="entry name" value="DUF1892"/>
    <property type="match status" value="1"/>
</dbReference>
<dbReference type="EMBL" id="CP064814">
    <property type="protein sequence ID" value="QPG75313.1"/>
    <property type="molecule type" value="Genomic_DNA"/>
</dbReference>
<accession>A0A875S329</accession>
<evidence type="ECO:0000256" key="1">
    <source>
        <dbReference type="SAM" id="MobiDB-lite"/>
    </source>
</evidence>
<dbReference type="RefSeq" id="XP_038778878.1">
    <property type="nucleotide sequence ID" value="XM_038922950.1"/>
</dbReference>
<proteinExistence type="predicted"/>
<protein>
    <submittedName>
        <fullName evidence="2">Uncharacterized protein</fullName>
    </submittedName>
</protein>
<dbReference type="SUPFAM" id="SSF89975">
    <property type="entry name" value="Hypothetical protein Yml108w"/>
    <property type="match status" value="1"/>
</dbReference>
<dbReference type="InterPro" id="IPR015080">
    <property type="entry name" value="DUF1892"/>
</dbReference>
<dbReference type="Proteomes" id="UP000662931">
    <property type="component" value="Chromosome 3"/>
</dbReference>
<feature type="region of interest" description="Disordered" evidence="1">
    <location>
        <begin position="123"/>
        <end position="150"/>
    </location>
</feature>
<evidence type="ECO:0000313" key="3">
    <source>
        <dbReference type="Proteomes" id="UP000662931"/>
    </source>
</evidence>
<dbReference type="InterPro" id="IPR035946">
    <property type="entry name" value="YML108W-like_sf"/>
</dbReference>
<feature type="compositionally biased region" description="Acidic residues" evidence="1">
    <location>
        <begin position="126"/>
        <end position="140"/>
    </location>
</feature>
<dbReference type="OrthoDB" id="4035606at2759"/>
<dbReference type="KEGG" id="bnn:FOA43_002665"/>
<dbReference type="AlphaFoldDB" id="A0A875S329"/>
<sequence>MSESLYINEQQPSNDHLDTDFRVLVLIQNKETSTTKNDGKNTTTDISVEQADMKGKLLEGIHTFTGINKFFDEFDRKIAYPNEGSLKYDVGSDGFIVIVVERDQLRKEVGDFIDDYLKNVTKESSENGDADNDEESEDDLSLLPAKRPRK</sequence>